<dbReference type="PRINTS" id="PR00081">
    <property type="entry name" value="GDHRDH"/>
</dbReference>
<dbReference type="Gene3D" id="3.40.50.720">
    <property type="entry name" value="NAD(P)-binding Rossmann-like Domain"/>
    <property type="match status" value="1"/>
</dbReference>
<keyword evidence="3" id="KW-1185">Reference proteome</keyword>
<dbReference type="HOGENOM" id="CLU_010194_9_2_1"/>
<dbReference type="Pfam" id="PF00106">
    <property type="entry name" value="adh_short"/>
    <property type="match status" value="1"/>
</dbReference>
<evidence type="ECO:0000313" key="2">
    <source>
        <dbReference type="EMBL" id="KDQ63092.1"/>
    </source>
</evidence>
<dbReference type="Proteomes" id="UP000027265">
    <property type="component" value="Unassembled WGS sequence"/>
</dbReference>
<gene>
    <name evidence="2" type="ORF">JAAARDRAFT_29089</name>
</gene>
<dbReference type="InterPro" id="IPR002347">
    <property type="entry name" value="SDR_fam"/>
</dbReference>
<organism evidence="2 3">
    <name type="scientific">Jaapia argillacea MUCL 33604</name>
    <dbReference type="NCBI Taxonomy" id="933084"/>
    <lineage>
        <taxon>Eukaryota</taxon>
        <taxon>Fungi</taxon>
        <taxon>Dikarya</taxon>
        <taxon>Basidiomycota</taxon>
        <taxon>Agaricomycotina</taxon>
        <taxon>Agaricomycetes</taxon>
        <taxon>Agaricomycetidae</taxon>
        <taxon>Jaapiales</taxon>
        <taxon>Jaapiaceae</taxon>
        <taxon>Jaapia</taxon>
    </lineage>
</organism>
<dbReference type="FunCoup" id="A0A067QHV1">
    <property type="interactions" value="104"/>
</dbReference>
<dbReference type="AlphaFoldDB" id="A0A067QHV1"/>
<dbReference type="SUPFAM" id="SSF51735">
    <property type="entry name" value="NAD(P)-binding Rossmann-fold domains"/>
    <property type="match status" value="1"/>
</dbReference>
<dbReference type="PANTHER" id="PTHR45458">
    <property type="entry name" value="SHORT-CHAIN DEHYDROGENASE/REDUCTASE SDR"/>
    <property type="match status" value="1"/>
</dbReference>
<evidence type="ECO:0000256" key="1">
    <source>
        <dbReference type="ARBA" id="ARBA00022857"/>
    </source>
</evidence>
<dbReference type="InterPro" id="IPR052184">
    <property type="entry name" value="SDR_enzymes"/>
</dbReference>
<name>A0A067QHV1_9AGAM</name>
<dbReference type="PROSITE" id="PS00061">
    <property type="entry name" value="ADH_SHORT"/>
    <property type="match status" value="1"/>
</dbReference>
<keyword evidence="1" id="KW-0521">NADP</keyword>
<dbReference type="InterPro" id="IPR020904">
    <property type="entry name" value="Sc_DH/Rdtase_CS"/>
</dbReference>
<dbReference type="CDD" id="cd05325">
    <property type="entry name" value="carb_red_sniffer_like_SDR_c"/>
    <property type="match status" value="1"/>
</dbReference>
<dbReference type="PANTHER" id="PTHR45458:SF3">
    <property type="entry name" value="CHAIN DEHYDROGENASE (ATSC), PUTATIVE-RELATED"/>
    <property type="match status" value="1"/>
</dbReference>
<dbReference type="GO" id="GO:0016616">
    <property type="term" value="F:oxidoreductase activity, acting on the CH-OH group of donors, NAD or NADP as acceptor"/>
    <property type="evidence" value="ECO:0007669"/>
    <property type="project" value="TreeGrafter"/>
</dbReference>
<protein>
    <recommendedName>
        <fullName evidence="4">NAD(P)-binding protein</fullName>
    </recommendedName>
</protein>
<evidence type="ECO:0000313" key="3">
    <source>
        <dbReference type="Proteomes" id="UP000027265"/>
    </source>
</evidence>
<accession>A0A067QHV1</accession>
<evidence type="ECO:0008006" key="4">
    <source>
        <dbReference type="Google" id="ProtNLM"/>
    </source>
</evidence>
<dbReference type="InParanoid" id="A0A067QHV1"/>
<dbReference type="EMBL" id="KL197710">
    <property type="protein sequence ID" value="KDQ63092.1"/>
    <property type="molecule type" value="Genomic_DNA"/>
</dbReference>
<reference evidence="3" key="1">
    <citation type="journal article" date="2014" name="Proc. Natl. Acad. Sci. U.S.A.">
        <title>Extensive sampling of basidiomycete genomes demonstrates inadequacy of the white-rot/brown-rot paradigm for wood decay fungi.</title>
        <authorList>
            <person name="Riley R."/>
            <person name="Salamov A.A."/>
            <person name="Brown D.W."/>
            <person name="Nagy L.G."/>
            <person name="Floudas D."/>
            <person name="Held B.W."/>
            <person name="Levasseur A."/>
            <person name="Lombard V."/>
            <person name="Morin E."/>
            <person name="Otillar R."/>
            <person name="Lindquist E.A."/>
            <person name="Sun H."/>
            <person name="LaButti K.M."/>
            <person name="Schmutz J."/>
            <person name="Jabbour D."/>
            <person name="Luo H."/>
            <person name="Baker S.E."/>
            <person name="Pisabarro A.G."/>
            <person name="Walton J.D."/>
            <person name="Blanchette R.A."/>
            <person name="Henrissat B."/>
            <person name="Martin F."/>
            <person name="Cullen D."/>
            <person name="Hibbett D.S."/>
            <person name="Grigoriev I.V."/>
        </authorList>
    </citation>
    <scope>NUCLEOTIDE SEQUENCE [LARGE SCALE GENOMIC DNA]</scope>
    <source>
        <strain evidence="3">MUCL 33604</strain>
    </source>
</reference>
<dbReference type="InterPro" id="IPR036291">
    <property type="entry name" value="NAD(P)-bd_dom_sf"/>
</dbReference>
<proteinExistence type="predicted"/>
<sequence length="267" mass="28530">MPSYVITGASRGIGLEFVRQLSASADNQVFGIVRNPATATKLTALGRQNVHVLQADIVDVEALKSAAAEVGRMTGGALDVLINNAALVGGDNQSLTLSTYPEGQESVLADDLRQNFEVNVIGVINTINAFLPLLRKGNLKQVITLSTGLADTKVILDASFPVHAPYSITKAALNMVVAKYAAEFKKEGLIFLAISPGVVNTAEKPPSPEQIEGYKWMVARFQEAAPTWDGQALSPEVSVKMMLDVVANLSEKNSGAFVSQYGNQKWL</sequence>
<dbReference type="OrthoDB" id="9876299at2759"/>